<keyword evidence="2" id="KW-1133">Transmembrane helix</keyword>
<dbReference type="AlphaFoldDB" id="U3CFY4"/>
<dbReference type="eggNOG" id="COG1999">
    <property type="taxonomic scope" value="Bacteria"/>
</dbReference>
<keyword evidence="2" id="KW-0472">Membrane</keyword>
<dbReference type="Proteomes" id="UP000016562">
    <property type="component" value="Unassembled WGS sequence"/>
</dbReference>
<evidence type="ECO:0000313" key="3">
    <source>
        <dbReference type="EMBL" id="GAD80139.1"/>
    </source>
</evidence>
<protein>
    <recommendedName>
        <fullName evidence="5">Thioredoxin domain-containing protein</fullName>
    </recommendedName>
</protein>
<reference evidence="3 4" key="1">
    <citation type="submission" date="2013-09" db="EMBL/GenBank/DDBJ databases">
        <title>Whole genome shotgun sequence of Vibrio ezurae NBRC 102218.</title>
        <authorList>
            <person name="Yoshida I."/>
            <person name="Hosoyama A."/>
            <person name="Numata M."/>
            <person name="Hashimoto M."/>
            <person name="Hosoyama Y."/>
            <person name="Tsuchikane K."/>
            <person name="Noguchi M."/>
            <person name="Hirakata S."/>
            <person name="Ichikawa N."/>
            <person name="Ohji S."/>
            <person name="Yamazoe A."/>
            <person name="Fujita N."/>
        </authorList>
    </citation>
    <scope>NUCLEOTIDE SEQUENCE [LARGE SCALE GENOMIC DNA]</scope>
    <source>
        <strain evidence="3 4">NBRC 102218</strain>
    </source>
</reference>
<dbReference type="EMBL" id="BATM01000025">
    <property type="protein sequence ID" value="GAD80139.1"/>
    <property type="molecule type" value="Genomic_DNA"/>
</dbReference>
<evidence type="ECO:0008006" key="5">
    <source>
        <dbReference type="Google" id="ProtNLM"/>
    </source>
</evidence>
<dbReference type="STRING" id="1219080.VEZ01S_25_00220"/>
<evidence type="ECO:0000313" key="4">
    <source>
        <dbReference type="Proteomes" id="UP000016562"/>
    </source>
</evidence>
<comment type="caution">
    <text evidence="3">The sequence shown here is derived from an EMBL/GenBank/DDBJ whole genome shotgun (WGS) entry which is preliminary data.</text>
</comment>
<proteinExistence type="predicted"/>
<gene>
    <name evidence="3" type="ORF">VEZ01S_25_00220</name>
</gene>
<keyword evidence="4" id="KW-1185">Reference proteome</keyword>
<accession>U3CFY4</accession>
<name>U3CFY4_9VIBR</name>
<sequence>MTMQSQALCSQKGKAKQNKIKQNKDKQNKARQKQGRVKLLALILIFAVPVIAAHLILHQGWYQSGVTNKGVLIEPRFTFESANLVNPVSERWQLVFIVPDTCDDACNQRWHLLNQSYIALGAYSERVVVSLYITSTSDQTWLAQNRQGRPTLLIDQKSAPVHAQDYVLIDPLGQWVMRYSNIGADQQVSQNKGLISDVRKILKLSRVG</sequence>
<feature type="transmembrane region" description="Helical" evidence="2">
    <location>
        <begin position="39"/>
        <end position="57"/>
    </location>
</feature>
<keyword evidence="2" id="KW-0812">Transmembrane</keyword>
<evidence type="ECO:0000256" key="2">
    <source>
        <dbReference type="SAM" id="Phobius"/>
    </source>
</evidence>
<organism evidence="3 4">
    <name type="scientific">Vibrio ezurae NBRC 102218</name>
    <dbReference type="NCBI Taxonomy" id="1219080"/>
    <lineage>
        <taxon>Bacteria</taxon>
        <taxon>Pseudomonadati</taxon>
        <taxon>Pseudomonadota</taxon>
        <taxon>Gammaproteobacteria</taxon>
        <taxon>Vibrionales</taxon>
        <taxon>Vibrionaceae</taxon>
        <taxon>Vibrio</taxon>
    </lineage>
</organism>
<feature type="region of interest" description="Disordered" evidence="1">
    <location>
        <begin position="1"/>
        <end position="31"/>
    </location>
</feature>
<evidence type="ECO:0000256" key="1">
    <source>
        <dbReference type="SAM" id="MobiDB-lite"/>
    </source>
</evidence>